<feature type="compositionally biased region" description="Polar residues" evidence="11">
    <location>
        <begin position="15"/>
        <end position="34"/>
    </location>
</feature>
<dbReference type="STRING" id="59895.A0A118K596"/>
<keyword evidence="14" id="KW-1185">Reference proteome</keyword>
<organism evidence="13 14">
    <name type="scientific">Cynara cardunculus var. scolymus</name>
    <name type="common">Globe artichoke</name>
    <name type="synonym">Cynara scolymus</name>
    <dbReference type="NCBI Taxonomy" id="59895"/>
    <lineage>
        <taxon>Eukaryota</taxon>
        <taxon>Viridiplantae</taxon>
        <taxon>Streptophyta</taxon>
        <taxon>Embryophyta</taxon>
        <taxon>Tracheophyta</taxon>
        <taxon>Spermatophyta</taxon>
        <taxon>Magnoliopsida</taxon>
        <taxon>eudicotyledons</taxon>
        <taxon>Gunneridae</taxon>
        <taxon>Pentapetalae</taxon>
        <taxon>asterids</taxon>
        <taxon>campanulids</taxon>
        <taxon>Asterales</taxon>
        <taxon>Asteraceae</taxon>
        <taxon>Carduoideae</taxon>
        <taxon>Cardueae</taxon>
        <taxon>Carduinae</taxon>
        <taxon>Cynara</taxon>
    </lineage>
</organism>
<feature type="DNA-binding region" description="Homeobox" evidence="9">
    <location>
        <begin position="32"/>
        <end position="97"/>
    </location>
</feature>
<dbReference type="AlphaFoldDB" id="A0A118K596"/>
<keyword evidence="3" id="KW-0805">Transcription regulation</keyword>
<protein>
    <submittedName>
        <fullName evidence="13">Homeodomain-containing protein</fullName>
    </submittedName>
</protein>
<feature type="region of interest" description="Disordered" evidence="11">
    <location>
        <begin position="1"/>
        <end position="34"/>
    </location>
</feature>
<dbReference type="GO" id="GO:0003677">
    <property type="term" value="F:DNA binding"/>
    <property type="evidence" value="ECO:0007669"/>
    <property type="project" value="UniProtKB-UniRule"/>
</dbReference>
<dbReference type="PANTHER" id="PTHR45940">
    <property type="entry name" value="WUSCHEL-RELATED HOMEOBOX 1-RELATED"/>
    <property type="match status" value="1"/>
</dbReference>
<evidence type="ECO:0000313" key="13">
    <source>
        <dbReference type="EMBL" id="KVI08778.1"/>
    </source>
</evidence>
<dbReference type="SMART" id="SM00389">
    <property type="entry name" value="HOX"/>
    <property type="match status" value="1"/>
</dbReference>
<dbReference type="Gene3D" id="1.10.10.60">
    <property type="entry name" value="Homeodomain-like"/>
    <property type="match status" value="1"/>
</dbReference>
<evidence type="ECO:0000256" key="5">
    <source>
        <dbReference type="ARBA" id="ARBA00023155"/>
    </source>
</evidence>
<evidence type="ECO:0000256" key="8">
    <source>
        <dbReference type="ARBA" id="ARBA00024040"/>
    </source>
</evidence>
<dbReference type="GO" id="GO:0005634">
    <property type="term" value="C:nucleus"/>
    <property type="evidence" value="ECO:0007669"/>
    <property type="project" value="UniProtKB-SubCell"/>
</dbReference>
<dbReference type="GO" id="GO:0003700">
    <property type="term" value="F:DNA-binding transcription factor activity"/>
    <property type="evidence" value="ECO:0007669"/>
    <property type="project" value="InterPro"/>
</dbReference>
<dbReference type="EMBL" id="LEKV01001090">
    <property type="protein sequence ID" value="KVI08778.1"/>
    <property type="molecule type" value="Genomic_DNA"/>
</dbReference>
<keyword evidence="6" id="KW-0804">Transcription</keyword>
<dbReference type="SUPFAM" id="SSF46689">
    <property type="entry name" value="Homeodomain-like"/>
    <property type="match status" value="1"/>
</dbReference>
<keyword evidence="4 9" id="KW-0238">DNA-binding</keyword>
<evidence type="ECO:0000256" key="3">
    <source>
        <dbReference type="ARBA" id="ARBA00023015"/>
    </source>
</evidence>
<sequence>MKNTMETQQQQQQQTDIQDLGNKNSSSYVCRQSSTRWTPTSDQIRILKELYYNNGIRSPTADQIQRIAAQLRQYGKIEGKNVFYWFQNHKARERQKKRFTPAPPPPSSTTTLLPSPFSDHTHQHINHHLPTAAAMQIQSHHPHYHHQEPPHVYSHQHKLYTTHHIGVGSSSSSSQGVMAVGCGYGSVAMEKSFRECSISPPEESMATGGVGRNFGSRSRVGVDSCSFFDTIKPTTYDILENHNQDEEQEEGETSTQIETLPLFPIHGGTHHDFFSMKSADLSSDGGYYTGGNWYRSDGRASLELSLNSYGYYN</sequence>
<keyword evidence="2" id="KW-0217">Developmental protein</keyword>
<feature type="domain" description="Homeobox" evidence="12">
    <location>
        <begin position="30"/>
        <end position="96"/>
    </location>
</feature>
<dbReference type="PANTHER" id="PTHR45940:SF2">
    <property type="entry name" value="WUSCHEL-RELATED HOMEOBOX 1"/>
    <property type="match status" value="1"/>
</dbReference>
<gene>
    <name evidence="13" type="ORF">Ccrd_012846</name>
</gene>
<name>A0A118K596_CYNCS</name>
<dbReference type="OMA" id="YTTHHIG"/>
<evidence type="ECO:0000313" key="14">
    <source>
        <dbReference type="Proteomes" id="UP000243975"/>
    </source>
</evidence>
<dbReference type="PROSITE" id="PS50071">
    <property type="entry name" value="HOMEOBOX_2"/>
    <property type="match status" value="1"/>
</dbReference>
<evidence type="ECO:0000256" key="7">
    <source>
        <dbReference type="ARBA" id="ARBA00023242"/>
    </source>
</evidence>
<dbReference type="InterPro" id="IPR044555">
    <property type="entry name" value="WUSCHEL-like"/>
</dbReference>
<evidence type="ECO:0000256" key="11">
    <source>
        <dbReference type="SAM" id="MobiDB-lite"/>
    </source>
</evidence>
<evidence type="ECO:0000256" key="6">
    <source>
        <dbReference type="ARBA" id="ARBA00023163"/>
    </source>
</evidence>
<evidence type="ECO:0000256" key="9">
    <source>
        <dbReference type="PROSITE-ProRule" id="PRU00108"/>
    </source>
</evidence>
<dbReference type="Pfam" id="PF00046">
    <property type="entry name" value="Homeodomain"/>
    <property type="match status" value="1"/>
</dbReference>
<dbReference type="InterPro" id="IPR001356">
    <property type="entry name" value="HD"/>
</dbReference>
<comment type="subcellular location">
    <subcellularLocation>
        <location evidence="1 9 10">Nucleus</location>
    </subcellularLocation>
</comment>
<dbReference type="GO" id="GO:0099402">
    <property type="term" value="P:plant organ development"/>
    <property type="evidence" value="ECO:0007669"/>
    <property type="project" value="InterPro"/>
</dbReference>
<dbReference type="Proteomes" id="UP000243975">
    <property type="component" value="Unassembled WGS sequence"/>
</dbReference>
<dbReference type="CDD" id="cd00086">
    <property type="entry name" value="homeodomain"/>
    <property type="match status" value="1"/>
</dbReference>
<evidence type="ECO:0000256" key="1">
    <source>
        <dbReference type="ARBA" id="ARBA00004123"/>
    </source>
</evidence>
<evidence type="ECO:0000259" key="12">
    <source>
        <dbReference type="PROSITE" id="PS50071"/>
    </source>
</evidence>
<comment type="similarity">
    <text evidence="8">Belongs to the WUS homeobox family.</text>
</comment>
<dbReference type="Gramene" id="KVI08778">
    <property type="protein sequence ID" value="KVI08778"/>
    <property type="gene ID" value="Ccrd_012846"/>
</dbReference>
<evidence type="ECO:0000256" key="4">
    <source>
        <dbReference type="ARBA" id="ARBA00023125"/>
    </source>
</evidence>
<comment type="caution">
    <text evidence="13">The sequence shown here is derived from an EMBL/GenBank/DDBJ whole genome shotgun (WGS) entry which is preliminary data.</text>
</comment>
<evidence type="ECO:0000256" key="10">
    <source>
        <dbReference type="RuleBase" id="RU000682"/>
    </source>
</evidence>
<proteinExistence type="inferred from homology"/>
<keyword evidence="5 9" id="KW-0371">Homeobox</keyword>
<dbReference type="InterPro" id="IPR009057">
    <property type="entry name" value="Homeodomain-like_sf"/>
</dbReference>
<accession>A0A118K596</accession>
<keyword evidence="7 9" id="KW-0539">Nucleus</keyword>
<reference evidence="13 14" key="1">
    <citation type="journal article" date="2016" name="Sci. Rep.">
        <title>The genome sequence of the outbreeding globe artichoke constructed de novo incorporating a phase-aware low-pass sequencing strategy of F1 progeny.</title>
        <authorList>
            <person name="Scaglione D."/>
            <person name="Reyes-Chin-Wo S."/>
            <person name="Acquadro A."/>
            <person name="Froenicke L."/>
            <person name="Portis E."/>
            <person name="Beitel C."/>
            <person name="Tirone M."/>
            <person name="Mauro R."/>
            <person name="Lo Monaco A."/>
            <person name="Mauromicale G."/>
            <person name="Faccioli P."/>
            <person name="Cattivelli L."/>
            <person name="Rieseberg L."/>
            <person name="Michelmore R."/>
            <person name="Lanteri S."/>
        </authorList>
    </citation>
    <scope>NUCLEOTIDE SEQUENCE [LARGE SCALE GENOMIC DNA]</scope>
    <source>
        <strain evidence="13">2C</strain>
    </source>
</reference>
<evidence type="ECO:0000256" key="2">
    <source>
        <dbReference type="ARBA" id="ARBA00022473"/>
    </source>
</evidence>